<dbReference type="Gene3D" id="2.60.40.10">
    <property type="entry name" value="Immunoglobulins"/>
    <property type="match status" value="1"/>
</dbReference>
<dbReference type="Pfam" id="PF14310">
    <property type="entry name" value="Fn3-like"/>
    <property type="match status" value="1"/>
</dbReference>
<dbReference type="InterPro" id="IPR013783">
    <property type="entry name" value="Ig-like_fold"/>
</dbReference>
<keyword evidence="3" id="KW-0119">Carbohydrate metabolism</keyword>
<dbReference type="PANTHER" id="PTHR42715">
    <property type="entry name" value="BETA-GLUCOSIDASE"/>
    <property type="match status" value="1"/>
</dbReference>
<dbReference type="InterPro" id="IPR017853">
    <property type="entry name" value="GH"/>
</dbReference>
<dbReference type="InterPro" id="IPR019800">
    <property type="entry name" value="Glyco_hydro_3_AS"/>
</dbReference>
<feature type="domain" description="Fibronectin type III-like" evidence="5">
    <location>
        <begin position="707"/>
        <end position="777"/>
    </location>
</feature>
<dbReference type="InterPro" id="IPR050288">
    <property type="entry name" value="Cellulose_deg_GH3"/>
</dbReference>
<dbReference type="EMBL" id="AP035788">
    <property type="protein sequence ID" value="BFO79681.1"/>
    <property type="molecule type" value="Genomic_DNA"/>
</dbReference>
<proteinExistence type="inferred from homology"/>
<gene>
    <name evidence="6" type="ORF">GTC17260_23160</name>
</gene>
<evidence type="ECO:0000313" key="6">
    <source>
        <dbReference type="EMBL" id="BFO79681.1"/>
    </source>
</evidence>
<dbReference type="InterPro" id="IPR036881">
    <property type="entry name" value="Glyco_hydro_3_C_sf"/>
</dbReference>
<evidence type="ECO:0000256" key="1">
    <source>
        <dbReference type="ARBA" id="ARBA00005336"/>
    </source>
</evidence>
<keyword evidence="2 4" id="KW-0378">Hydrolase</keyword>
<protein>
    <submittedName>
        <fullName evidence="6">Glycoside hydrolase family 3 C-terminal domain-containing protein</fullName>
    </submittedName>
</protein>
<dbReference type="GO" id="GO:0005975">
    <property type="term" value="P:carbohydrate metabolic process"/>
    <property type="evidence" value="ECO:0007669"/>
    <property type="project" value="InterPro"/>
</dbReference>
<dbReference type="PANTHER" id="PTHR42715:SF10">
    <property type="entry name" value="BETA-GLUCOSIDASE"/>
    <property type="match status" value="1"/>
</dbReference>
<dbReference type="InterPro" id="IPR036962">
    <property type="entry name" value="Glyco_hydro_3_N_sf"/>
</dbReference>
<dbReference type="AlphaFoldDB" id="A0AB33JBS9"/>
<organism evidence="6">
    <name type="scientific">Prevotella sp. GTC17260</name>
    <dbReference type="NCBI Taxonomy" id="3236796"/>
    <lineage>
        <taxon>Bacteria</taxon>
        <taxon>Pseudomonadati</taxon>
        <taxon>Bacteroidota</taxon>
        <taxon>Bacteroidia</taxon>
        <taxon>Bacteroidales</taxon>
        <taxon>Prevotellaceae</taxon>
        <taxon>Prevotella</taxon>
    </lineage>
</organism>
<sequence length="789" mass="88133">MGMEIYFWRYLSAFKLQCIVFLLTLRHTGINHLYVVEQTTKNLKMKIKKTIVMALALLATLGSHAQIPVYQDETKPIEQRVEDALSRMTLREKIRVLHAQSKFSSAGVPRLGFPDFWTDDGPHGIRAEVLWDEWDQAGQSNDSCTAFPALTCLAASWNPQMAMLYGKNLGEEALYRRKDMVLGPGVNIYRTPLNGRNFEYMGEDPYLASRMVVPYVQGLQSNGVAACVKHYAMNNDEENRSEDNVIISDRAMREIYLPAFEAAVKEGHAWGIMGAYNLYKNQHSSHNDILINKILKGEWGFDGVVVSDWGAAHNTDEAVKNGLDLEFGTWTDGLHSGKGDAYDQYYLAEPYLKGIQEGKYTTKELDDKVRRILRLYYRTTMTDRKKGSMCSEAHYDAARQIAAEGIVLLQNKRGLLPLDLGKARRILVVGENAIKMMTVGGGSSSLKAQRETLPFDGLKSLLKQRAPGINVEFERGYVGDTTGAYNGVTTGQNLTEKRSQAQLIADAVEKARKADYVIFFGGLNKSNYQDAEGHDRKSYDLPYEQGKVVEALVKANPNLIYVNISGNAVAMPWKNKVPAIVQGWYIGSVAGEALAAVLTGDTNPSGKLPFTWHASLKDVGAHALNTYPGTWRPKKDIIDIEYKEGIYVGYRWTDLKKIKSTFAFGHGLSYTTFAISNLRTSAKSMQSDGTLTFTVNVKNTGKREGSEVVQLYIHDVKSSVDRPYKELKGFAKVNLKPGESRDVEITIDKRALSFYDELSHDWKAEPGKFEALVGNASDNLSLKTAFELK</sequence>
<dbReference type="PRINTS" id="PR00133">
    <property type="entry name" value="GLHYDRLASE3"/>
</dbReference>
<dbReference type="InterPro" id="IPR002772">
    <property type="entry name" value="Glyco_hydro_3_C"/>
</dbReference>
<evidence type="ECO:0000259" key="5">
    <source>
        <dbReference type="SMART" id="SM01217"/>
    </source>
</evidence>
<dbReference type="InterPro" id="IPR001764">
    <property type="entry name" value="Glyco_hydro_3_N"/>
</dbReference>
<name>A0AB33JBS9_9BACT</name>
<dbReference type="SUPFAM" id="SSF51445">
    <property type="entry name" value="(Trans)glycosidases"/>
    <property type="match status" value="1"/>
</dbReference>
<dbReference type="SUPFAM" id="SSF52279">
    <property type="entry name" value="Beta-D-glucan exohydrolase, C-terminal domain"/>
    <property type="match status" value="1"/>
</dbReference>
<dbReference type="GO" id="GO:0008422">
    <property type="term" value="F:beta-glucosidase activity"/>
    <property type="evidence" value="ECO:0007669"/>
    <property type="project" value="UniProtKB-ARBA"/>
</dbReference>
<dbReference type="Gene3D" id="3.40.50.1700">
    <property type="entry name" value="Glycoside hydrolase family 3 C-terminal domain"/>
    <property type="match status" value="1"/>
</dbReference>
<dbReference type="Pfam" id="PF00933">
    <property type="entry name" value="Glyco_hydro_3"/>
    <property type="match status" value="1"/>
</dbReference>
<keyword evidence="4" id="KW-0326">Glycosidase</keyword>
<evidence type="ECO:0000256" key="2">
    <source>
        <dbReference type="ARBA" id="ARBA00022801"/>
    </source>
</evidence>
<accession>A0AB33JBS9</accession>
<comment type="similarity">
    <text evidence="1 4">Belongs to the glycosyl hydrolase 3 family.</text>
</comment>
<dbReference type="PROSITE" id="PS00775">
    <property type="entry name" value="GLYCOSYL_HYDROL_F3"/>
    <property type="match status" value="1"/>
</dbReference>
<evidence type="ECO:0000256" key="4">
    <source>
        <dbReference type="RuleBase" id="RU361161"/>
    </source>
</evidence>
<dbReference type="Gene3D" id="3.20.20.300">
    <property type="entry name" value="Glycoside hydrolase, family 3, N-terminal domain"/>
    <property type="match status" value="1"/>
</dbReference>
<dbReference type="InterPro" id="IPR026891">
    <property type="entry name" value="Fn3-like"/>
</dbReference>
<dbReference type="Pfam" id="PF01915">
    <property type="entry name" value="Glyco_hydro_3_C"/>
    <property type="match status" value="1"/>
</dbReference>
<dbReference type="SMART" id="SM01217">
    <property type="entry name" value="Fn3_like"/>
    <property type="match status" value="1"/>
</dbReference>
<evidence type="ECO:0000256" key="3">
    <source>
        <dbReference type="ARBA" id="ARBA00023277"/>
    </source>
</evidence>
<reference evidence="6" key="1">
    <citation type="submission" date="2024-07" db="EMBL/GenBank/DDBJ databases">
        <title>Complete genome sequence of Prevotella sp. YM-2024 GTC17260.</title>
        <authorList>
            <person name="Hayashi M."/>
            <person name="Muto Y."/>
            <person name="Tanaka K."/>
            <person name="Niwa H."/>
        </authorList>
    </citation>
    <scope>NUCLEOTIDE SEQUENCE</scope>
    <source>
        <strain evidence="6">GTC17260</strain>
    </source>
</reference>
<dbReference type="FunFam" id="2.60.40.10:FF:000495">
    <property type="entry name" value="Periplasmic beta-glucosidase"/>
    <property type="match status" value="1"/>
</dbReference>